<dbReference type="Proteomes" id="UP000631034">
    <property type="component" value="Unassembled WGS sequence"/>
</dbReference>
<comment type="caution">
    <text evidence="3">The sequence shown here is derived from an EMBL/GenBank/DDBJ whole genome shotgun (WGS) entry which is preliminary data.</text>
</comment>
<evidence type="ECO:0000256" key="1">
    <source>
        <dbReference type="SAM" id="MobiDB-lite"/>
    </source>
</evidence>
<evidence type="ECO:0000313" key="4">
    <source>
        <dbReference type="Proteomes" id="UP000631034"/>
    </source>
</evidence>
<feature type="transmembrane region" description="Helical" evidence="2">
    <location>
        <begin position="68"/>
        <end position="87"/>
    </location>
</feature>
<accession>A0A8J7CVG0</accession>
<gene>
    <name evidence="3" type="ORF">IHV25_01115</name>
</gene>
<keyword evidence="2" id="KW-0812">Transmembrane</keyword>
<protein>
    <submittedName>
        <fullName evidence="3">Uncharacterized protein</fullName>
    </submittedName>
</protein>
<evidence type="ECO:0000256" key="2">
    <source>
        <dbReference type="SAM" id="Phobius"/>
    </source>
</evidence>
<reference evidence="3" key="1">
    <citation type="submission" date="2020-10" db="EMBL/GenBank/DDBJ databases">
        <title>Genome sequence of the unusual species of purple photosynthetic bacteria, Phaeovibrio sulfidiphilus DSM 23193, type strain.</title>
        <authorList>
            <person name="Kyndt J.A."/>
            <person name="Meyer T.E."/>
        </authorList>
    </citation>
    <scope>NUCLEOTIDE SEQUENCE</scope>
    <source>
        <strain evidence="3">DSM 23193</strain>
    </source>
</reference>
<dbReference type="AlphaFoldDB" id="A0A8J7CVG0"/>
<proteinExistence type="predicted"/>
<name>A0A8J7CVG0_9PROT</name>
<sequence>MPLDTSEPHSGASASETPVESLPVQAQPEVAPPKSSSFWPEPIQPMQPYPSAPALGYAHRESWTAGEVGLALLAGVIFMALCARYLGLWGSSRKKTKPPHRPF</sequence>
<dbReference type="EMBL" id="JACZHT010000001">
    <property type="protein sequence ID" value="MBE1236256.1"/>
    <property type="molecule type" value="Genomic_DNA"/>
</dbReference>
<keyword evidence="4" id="KW-1185">Reference proteome</keyword>
<dbReference type="RefSeq" id="WP_192533125.1">
    <property type="nucleotide sequence ID" value="NZ_JACZHT010000001.1"/>
</dbReference>
<organism evidence="3 4">
    <name type="scientific">Phaeovibrio sulfidiphilus</name>
    <dbReference type="NCBI Taxonomy" id="1220600"/>
    <lineage>
        <taxon>Bacteria</taxon>
        <taxon>Pseudomonadati</taxon>
        <taxon>Pseudomonadota</taxon>
        <taxon>Alphaproteobacteria</taxon>
        <taxon>Rhodospirillales</taxon>
        <taxon>Rhodospirillaceae</taxon>
        <taxon>Phaeovibrio</taxon>
    </lineage>
</organism>
<keyword evidence="2" id="KW-1133">Transmembrane helix</keyword>
<keyword evidence="2" id="KW-0472">Membrane</keyword>
<evidence type="ECO:0000313" key="3">
    <source>
        <dbReference type="EMBL" id="MBE1236256.1"/>
    </source>
</evidence>
<feature type="region of interest" description="Disordered" evidence="1">
    <location>
        <begin position="1"/>
        <end position="43"/>
    </location>
</feature>